<feature type="repeat" description="PPR" evidence="2">
    <location>
        <begin position="77"/>
        <end position="111"/>
    </location>
</feature>
<evidence type="ECO:0000313" key="4">
    <source>
        <dbReference type="Proteomes" id="UP001168877"/>
    </source>
</evidence>
<evidence type="ECO:0000256" key="1">
    <source>
        <dbReference type="ARBA" id="ARBA00022737"/>
    </source>
</evidence>
<dbReference type="NCBIfam" id="TIGR00756">
    <property type="entry name" value="PPR"/>
    <property type="match status" value="1"/>
</dbReference>
<dbReference type="PROSITE" id="PS51375">
    <property type="entry name" value="PPR"/>
    <property type="match status" value="1"/>
</dbReference>
<name>A0AA39TKI5_ACESA</name>
<organism evidence="3 4">
    <name type="scientific">Acer saccharum</name>
    <name type="common">Sugar maple</name>
    <dbReference type="NCBI Taxonomy" id="4024"/>
    <lineage>
        <taxon>Eukaryota</taxon>
        <taxon>Viridiplantae</taxon>
        <taxon>Streptophyta</taxon>
        <taxon>Embryophyta</taxon>
        <taxon>Tracheophyta</taxon>
        <taxon>Spermatophyta</taxon>
        <taxon>Magnoliopsida</taxon>
        <taxon>eudicotyledons</taxon>
        <taxon>Gunneridae</taxon>
        <taxon>Pentapetalae</taxon>
        <taxon>rosids</taxon>
        <taxon>malvids</taxon>
        <taxon>Sapindales</taxon>
        <taxon>Sapindaceae</taxon>
        <taxon>Hippocastanoideae</taxon>
        <taxon>Acereae</taxon>
        <taxon>Acer</taxon>
    </lineage>
</organism>
<proteinExistence type="predicted"/>
<dbReference type="GO" id="GO:0003723">
    <property type="term" value="F:RNA binding"/>
    <property type="evidence" value="ECO:0007669"/>
    <property type="project" value="InterPro"/>
</dbReference>
<comment type="caution">
    <text evidence="3">The sequence shown here is derived from an EMBL/GenBank/DDBJ whole genome shotgun (WGS) entry which is preliminary data.</text>
</comment>
<dbReference type="InterPro" id="IPR011990">
    <property type="entry name" value="TPR-like_helical_dom_sf"/>
</dbReference>
<dbReference type="PANTHER" id="PTHR47926">
    <property type="entry name" value="PENTATRICOPEPTIDE REPEAT-CONTAINING PROTEIN"/>
    <property type="match status" value="1"/>
</dbReference>
<protein>
    <recommendedName>
        <fullName evidence="5">Pentatricopeptide repeat-containing protein</fullName>
    </recommendedName>
</protein>
<keyword evidence="1" id="KW-0677">Repeat</keyword>
<evidence type="ECO:0000313" key="3">
    <source>
        <dbReference type="EMBL" id="KAK0606273.1"/>
    </source>
</evidence>
<sequence length="125" mass="14606">MVSCLNELDKIAFYLPSVPKACSKLRAFKEGKQFFEQILKTQLWFDPFVSNSVVRIFLELGETEFERRGFDKMPERDLISWSSMITGYLRVGEVELASQLLEEMPERDLVSFNTMIDRYGKCGWC</sequence>
<dbReference type="Gene3D" id="1.25.40.10">
    <property type="entry name" value="Tetratricopeptide repeat domain"/>
    <property type="match status" value="1"/>
</dbReference>
<dbReference type="Proteomes" id="UP001168877">
    <property type="component" value="Unassembled WGS sequence"/>
</dbReference>
<evidence type="ECO:0000256" key="2">
    <source>
        <dbReference type="PROSITE-ProRule" id="PRU00708"/>
    </source>
</evidence>
<dbReference type="InterPro" id="IPR046960">
    <property type="entry name" value="PPR_At4g14850-like_plant"/>
</dbReference>
<evidence type="ECO:0008006" key="5">
    <source>
        <dbReference type="Google" id="ProtNLM"/>
    </source>
</evidence>
<dbReference type="AlphaFoldDB" id="A0AA39TKI5"/>
<dbReference type="PANTHER" id="PTHR47926:SF452">
    <property type="entry name" value="PENTATRICOPEPTIDE REPEAT-CONTAINING PROTEIN"/>
    <property type="match status" value="1"/>
</dbReference>
<gene>
    <name evidence="3" type="ORF">LWI29_035971</name>
</gene>
<reference evidence="3" key="2">
    <citation type="submission" date="2023-06" db="EMBL/GenBank/DDBJ databases">
        <authorList>
            <person name="Swenson N.G."/>
            <person name="Wegrzyn J.L."/>
            <person name="Mcevoy S.L."/>
        </authorList>
    </citation>
    <scope>NUCLEOTIDE SEQUENCE</scope>
    <source>
        <strain evidence="3">NS2018</strain>
        <tissue evidence="3">Leaf</tissue>
    </source>
</reference>
<accession>A0AA39TKI5</accession>
<dbReference type="EMBL" id="JAUESC010000002">
    <property type="protein sequence ID" value="KAK0606273.1"/>
    <property type="molecule type" value="Genomic_DNA"/>
</dbReference>
<keyword evidence="4" id="KW-1185">Reference proteome</keyword>
<reference evidence="3" key="1">
    <citation type="journal article" date="2022" name="Plant J.">
        <title>Strategies of tolerance reflected in two North American maple genomes.</title>
        <authorList>
            <person name="McEvoy S.L."/>
            <person name="Sezen U.U."/>
            <person name="Trouern-Trend A."/>
            <person name="McMahon S.M."/>
            <person name="Schaberg P.G."/>
            <person name="Yang J."/>
            <person name="Wegrzyn J.L."/>
            <person name="Swenson N.G."/>
        </authorList>
    </citation>
    <scope>NUCLEOTIDE SEQUENCE</scope>
    <source>
        <strain evidence="3">NS2018</strain>
    </source>
</reference>
<dbReference type="InterPro" id="IPR002885">
    <property type="entry name" value="PPR_rpt"/>
</dbReference>
<dbReference type="GO" id="GO:0009451">
    <property type="term" value="P:RNA modification"/>
    <property type="evidence" value="ECO:0007669"/>
    <property type="project" value="InterPro"/>
</dbReference>
<dbReference type="Pfam" id="PF01535">
    <property type="entry name" value="PPR"/>
    <property type="match status" value="2"/>
</dbReference>